<protein>
    <recommendedName>
        <fullName evidence="1">peptide chain release factor N(5)-glutamine methyltransferase</fullName>
        <ecNumber evidence="1">2.1.1.297</ecNumber>
    </recommendedName>
</protein>
<dbReference type="InterPro" id="IPR029063">
    <property type="entry name" value="SAM-dependent_MTases_sf"/>
</dbReference>
<dbReference type="Pfam" id="PF05175">
    <property type="entry name" value="MTS"/>
    <property type="match status" value="1"/>
</dbReference>
<evidence type="ECO:0000256" key="1">
    <source>
        <dbReference type="ARBA" id="ARBA00012771"/>
    </source>
</evidence>
<dbReference type="Proteomes" id="UP001596514">
    <property type="component" value="Unassembled WGS sequence"/>
</dbReference>
<keyword evidence="2" id="KW-0489">Methyltransferase</keyword>
<reference evidence="8" key="1">
    <citation type="journal article" date="2019" name="Int. J. Syst. Evol. Microbiol.">
        <title>The Global Catalogue of Microorganisms (GCM) 10K type strain sequencing project: providing services to taxonomists for standard genome sequencing and annotation.</title>
        <authorList>
            <consortium name="The Broad Institute Genomics Platform"/>
            <consortium name="The Broad Institute Genome Sequencing Center for Infectious Disease"/>
            <person name="Wu L."/>
            <person name="Ma J."/>
        </authorList>
    </citation>
    <scope>NUCLEOTIDE SEQUENCE [LARGE SCALE GENOMIC DNA]</scope>
    <source>
        <strain evidence="8">JCM 10083</strain>
    </source>
</reference>
<dbReference type="InterPro" id="IPR050320">
    <property type="entry name" value="N5-glutamine_MTase"/>
</dbReference>
<keyword evidence="4" id="KW-0949">S-adenosyl-L-methionine</keyword>
<evidence type="ECO:0000313" key="7">
    <source>
        <dbReference type="EMBL" id="MFC7600553.1"/>
    </source>
</evidence>
<comment type="catalytic activity">
    <reaction evidence="5">
        <text>L-glutaminyl-[peptide chain release factor] + S-adenosyl-L-methionine = N(5)-methyl-L-glutaminyl-[peptide chain release factor] + S-adenosyl-L-homocysteine + H(+)</text>
        <dbReference type="Rhea" id="RHEA:42896"/>
        <dbReference type="Rhea" id="RHEA-COMP:10271"/>
        <dbReference type="Rhea" id="RHEA-COMP:10272"/>
        <dbReference type="ChEBI" id="CHEBI:15378"/>
        <dbReference type="ChEBI" id="CHEBI:30011"/>
        <dbReference type="ChEBI" id="CHEBI:57856"/>
        <dbReference type="ChEBI" id="CHEBI:59789"/>
        <dbReference type="ChEBI" id="CHEBI:61891"/>
        <dbReference type="EC" id="2.1.1.297"/>
    </reaction>
</comment>
<dbReference type="EMBL" id="JBHTEE010000001">
    <property type="protein sequence ID" value="MFC7600553.1"/>
    <property type="molecule type" value="Genomic_DNA"/>
</dbReference>
<dbReference type="InterPro" id="IPR004556">
    <property type="entry name" value="HemK-like"/>
</dbReference>
<dbReference type="InterPro" id="IPR022446">
    <property type="entry name" value="MeTrfrase_put"/>
</dbReference>
<keyword evidence="8" id="KW-1185">Reference proteome</keyword>
<dbReference type="SUPFAM" id="SSF53335">
    <property type="entry name" value="S-adenosyl-L-methionine-dependent methyltransferases"/>
    <property type="match status" value="1"/>
</dbReference>
<name>A0ABW2SWW6_9ACTN</name>
<dbReference type="Gene3D" id="3.40.50.150">
    <property type="entry name" value="Vaccinia Virus protein VP39"/>
    <property type="match status" value="1"/>
</dbReference>
<dbReference type="CDD" id="cd02440">
    <property type="entry name" value="AdoMet_MTases"/>
    <property type="match status" value="1"/>
</dbReference>
<dbReference type="PANTHER" id="PTHR18895">
    <property type="entry name" value="HEMK METHYLTRANSFERASE"/>
    <property type="match status" value="1"/>
</dbReference>
<evidence type="ECO:0000259" key="6">
    <source>
        <dbReference type="Pfam" id="PF05175"/>
    </source>
</evidence>
<accession>A0ABW2SWW6</accession>
<feature type="domain" description="Methyltransferase small" evidence="6">
    <location>
        <begin position="95"/>
        <end position="173"/>
    </location>
</feature>
<evidence type="ECO:0000256" key="3">
    <source>
        <dbReference type="ARBA" id="ARBA00022679"/>
    </source>
</evidence>
<dbReference type="EC" id="2.1.1.297" evidence="1"/>
<comment type="caution">
    <text evidence="7">The sequence shown here is derived from an EMBL/GenBank/DDBJ whole genome shotgun (WGS) entry which is preliminary data.</text>
</comment>
<sequence length="274" mass="29039">MSSPLSPYPQSVIVTRLRAAGCVFAEDEAHLLVSTARTPSDLTAMVDRRVAGLPLEHVLGWAEFCGLRIAVDPGVFVPRRRTEFLIHQAVAVQDRQAPARTQVVVDLCCGSGAVGAALTAALERVELHAVDIDPAAVRCARRNVAATGGQVYGGDLYAPLPGTLRGRVDLLVASAPYVPTEAIGLLPPEARIHEPRVALDGGEDGLDVVRRLAAAAPLWLAPDGHLLVETSERQAPRTAEAFARNGLIPRIAGSAELDATVVIGTRPTCRSPRR</sequence>
<dbReference type="PANTHER" id="PTHR18895:SF74">
    <property type="entry name" value="MTRF1L RELEASE FACTOR GLUTAMINE METHYLTRANSFERASE"/>
    <property type="match status" value="1"/>
</dbReference>
<dbReference type="NCBIfam" id="TIGR00536">
    <property type="entry name" value="hemK_fam"/>
    <property type="match status" value="1"/>
</dbReference>
<keyword evidence="3" id="KW-0808">Transferase</keyword>
<evidence type="ECO:0000256" key="4">
    <source>
        <dbReference type="ARBA" id="ARBA00022691"/>
    </source>
</evidence>
<evidence type="ECO:0000313" key="8">
    <source>
        <dbReference type="Proteomes" id="UP001596514"/>
    </source>
</evidence>
<dbReference type="NCBIfam" id="TIGR03704">
    <property type="entry name" value="PrmC_rel_meth"/>
    <property type="match status" value="1"/>
</dbReference>
<organism evidence="7 8">
    <name type="scientific">Streptosporangium amethystogenes subsp. fukuiense</name>
    <dbReference type="NCBI Taxonomy" id="698418"/>
    <lineage>
        <taxon>Bacteria</taxon>
        <taxon>Bacillati</taxon>
        <taxon>Actinomycetota</taxon>
        <taxon>Actinomycetes</taxon>
        <taxon>Streptosporangiales</taxon>
        <taxon>Streptosporangiaceae</taxon>
        <taxon>Streptosporangium</taxon>
    </lineage>
</organism>
<proteinExistence type="predicted"/>
<evidence type="ECO:0000256" key="2">
    <source>
        <dbReference type="ARBA" id="ARBA00022603"/>
    </source>
</evidence>
<dbReference type="RefSeq" id="WP_364155859.1">
    <property type="nucleotide sequence ID" value="NZ_JBHSIJ010000002.1"/>
</dbReference>
<dbReference type="InterPro" id="IPR007848">
    <property type="entry name" value="Small_mtfrase_dom"/>
</dbReference>
<evidence type="ECO:0000256" key="5">
    <source>
        <dbReference type="ARBA" id="ARBA00048391"/>
    </source>
</evidence>
<gene>
    <name evidence="7" type="ORF">ACFQVD_10645</name>
</gene>